<dbReference type="HOGENOM" id="CLU_035664_5_3_1"/>
<dbReference type="eggNOG" id="ENOG502QWSH">
    <property type="taxonomic scope" value="Eukaryota"/>
</dbReference>
<reference evidence="8" key="1">
    <citation type="journal article" date="2012" name="Nat. Biotechnol.">
        <title>Reference genome sequence of the model plant Setaria.</title>
        <authorList>
            <person name="Bennetzen J.L."/>
            <person name="Schmutz J."/>
            <person name="Wang H."/>
            <person name="Percifield R."/>
            <person name="Hawkins J."/>
            <person name="Pontaroli A.C."/>
            <person name="Estep M."/>
            <person name="Feng L."/>
            <person name="Vaughn J.N."/>
            <person name="Grimwood J."/>
            <person name="Jenkins J."/>
            <person name="Barry K."/>
            <person name="Lindquist E."/>
            <person name="Hellsten U."/>
            <person name="Deshpande S."/>
            <person name="Wang X."/>
            <person name="Wu X."/>
            <person name="Mitros T."/>
            <person name="Triplett J."/>
            <person name="Yang X."/>
            <person name="Ye C.Y."/>
            <person name="Mauro-Herrera M."/>
            <person name="Wang L."/>
            <person name="Li P."/>
            <person name="Sharma M."/>
            <person name="Sharma R."/>
            <person name="Ronald P.C."/>
            <person name="Panaud O."/>
            <person name="Kellogg E.A."/>
            <person name="Brutnell T.P."/>
            <person name="Doust A.N."/>
            <person name="Tuskan G.A."/>
            <person name="Rokhsar D."/>
            <person name="Devos K.M."/>
        </authorList>
    </citation>
    <scope>NUCLEOTIDE SEQUENCE [LARGE SCALE GENOMIC DNA]</scope>
    <source>
        <strain evidence="8">cv. Yugu1</strain>
    </source>
</reference>
<keyword evidence="8" id="KW-1185">Reference proteome</keyword>
<reference evidence="7" key="2">
    <citation type="submission" date="2018-08" db="UniProtKB">
        <authorList>
            <consortium name="EnsemblPlants"/>
        </authorList>
    </citation>
    <scope>IDENTIFICATION</scope>
    <source>
        <strain evidence="7">Yugu1</strain>
    </source>
</reference>
<dbReference type="Pfam" id="PF02365">
    <property type="entry name" value="NAM"/>
    <property type="match status" value="1"/>
</dbReference>
<sequence length="263" mass="29056">MDRRRPVIGLLRDVESRLPPGFRFHPTDVELISYYLRAKVADNQQTKHQQQPPATTMVFEVDLHEREPWELPVAAKVSGNEWYFFSYRDRKYATGSRTNRATKLGYWNATGKDKVIHHHDHQEPAAAAAAGMVIGTRKTLVFYFGRAPNGRKSGWVMHEFRLLPRLMGTASPRAPGSECGIRVFHKGKGENEQQGTTGPGASWPAAGLCSPPPPLQQHLAAADNLVDHRRQFLEMMDSSNNTAAGGRHGTTSSASSGGDSLAT</sequence>
<dbReference type="SUPFAM" id="SSF101941">
    <property type="entry name" value="NAC domain"/>
    <property type="match status" value="1"/>
</dbReference>
<evidence type="ECO:0000256" key="5">
    <source>
        <dbReference type="SAM" id="MobiDB-lite"/>
    </source>
</evidence>
<organism evidence="7 8">
    <name type="scientific">Setaria italica</name>
    <name type="common">Foxtail millet</name>
    <name type="synonym">Panicum italicum</name>
    <dbReference type="NCBI Taxonomy" id="4555"/>
    <lineage>
        <taxon>Eukaryota</taxon>
        <taxon>Viridiplantae</taxon>
        <taxon>Streptophyta</taxon>
        <taxon>Embryophyta</taxon>
        <taxon>Tracheophyta</taxon>
        <taxon>Spermatophyta</taxon>
        <taxon>Magnoliopsida</taxon>
        <taxon>Liliopsida</taxon>
        <taxon>Poales</taxon>
        <taxon>Poaceae</taxon>
        <taxon>PACMAD clade</taxon>
        <taxon>Panicoideae</taxon>
        <taxon>Panicodae</taxon>
        <taxon>Paniceae</taxon>
        <taxon>Cenchrinae</taxon>
        <taxon>Setaria</taxon>
    </lineage>
</organism>
<keyword evidence="3" id="KW-0804">Transcription</keyword>
<dbReference type="InParanoid" id="K4AIM8"/>
<dbReference type="PANTHER" id="PTHR31744">
    <property type="entry name" value="PROTEIN CUP-SHAPED COTYLEDON 2-RELATED"/>
    <property type="match status" value="1"/>
</dbReference>
<evidence type="ECO:0000256" key="1">
    <source>
        <dbReference type="ARBA" id="ARBA00023015"/>
    </source>
</evidence>
<dbReference type="AlphaFoldDB" id="K4AIM8"/>
<feature type="compositionally biased region" description="Low complexity" evidence="5">
    <location>
        <begin position="242"/>
        <end position="263"/>
    </location>
</feature>
<protein>
    <recommendedName>
        <fullName evidence="6">NAC domain-containing protein</fullName>
    </recommendedName>
</protein>
<dbReference type="GO" id="GO:0003677">
    <property type="term" value="F:DNA binding"/>
    <property type="evidence" value="ECO:0007669"/>
    <property type="project" value="UniProtKB-KW"/>
</dbReference>
<dbReference type="Proteomes" id="UP000004995">
    <property type="component" value="Unassembled WGS sequence"/>
</dbReference>
<dbReference type="PROSITE" id="PS51005">
    <property type="entry name" value="NAC"/>
    <property type="match status" value="1"/>
</dbReference>
<feature type="region of interest" description="Disordered" evidence="5">
    <location>
        <begin position="237"/>
        <end position="263"/>
    </location>
</feature>
<dbReference type="GO" id="GO:0006355">
    <property type="term" value="P:regulation of DNA-templated transcription"/>
    <property type="evidence" value="ECO:0007669"/>
    <property type="project" value="InterPro"/>
</dbReference>
<evidence type="ECO:0000313" key="7">
    <source>
        <dbReference type="EnsemblPlants" id="KQK93023"/>
    </source>
</evidence>
<feature type="domain" description="NAC" evidence="6">
    <location>
        <begin position="18"/>
        <end position="186"/>
    </location>
</feature>
<dbReference type="Gene3D" id="2.170.150.80">
    <property type="entry name" value="NAC domain"/>
    <property type="match status" value="1"/>
</dbReference>
<keyword evidence="4" id="KW-0539">Nucleus</keyword>
<accession>K4AIM8</accession>
<keyword evidence="1" id="KW-0805">Transcription regulation</keyword>
<evidence type="ECO:0000313" key="8">
    <source>
        <dbReference type="Proteomes" id="UP000004995"/>
    </source>
</evidence>
<proteinExistence type="predicted"/>
<dbReference type="OMA" id="HEREPWE"/>
<evidence type="ECO:0000256" key="2">
    <source>
        <dbReference type="ARBA" id="ARBA00023125"/>
    </source>
</evidence>
<keyword evidence="2" id="KW-0238">DNA-binding</keyword>
<evidence type="ECO:0000256" key="3">
    <source>
        <dbReference type="ARBA" id="ARBA00023163"/>
    </source>
</evidence>
<dbReference type="Gramene" id="KQK93023">
    <property type="protein sequence ID" value="KQK93023"/>
    <property type="gene ID" value="SETIT_038740mg"/>
</dbReference>
<dbReference type="EnsemblPlants" id="KQK93023">
    <property type="protein sequence ID" value="KQK93023"/>
    <property type="gene ID" value="SETIT_038740mg"/>
</dbReference>
<evidence type="ECO:0000259" key="6">
    <source>
        <dbReference type="PROSITE" id="PS51005"/>
    </source>
</evidence>
<dbReference type="PANTHER" id="PTHR31744:SF87">
    <property type="entry name" value="CONTAINING PROTEIN 21_22, PUTATIVE, EXPRESSED-RELATED"/>
    <property type="match status" value="1"/>
</dbReference>
<dbReference type="InterPro" id="IPR003441">
    <property type="entry name" value="NAC-dom"/>
</dbReference>
<evidence type="ECO:0000256" key="4">
    <source>
        <dbReference type="ARBA" id="ARBA00023242"/>
    </source>
</evidence>
<dbReference type="STRING" id="4555.K4AIM8"/>
<name>K4AIM8_SETIT</name>
<dbReference type="EMBL" id="AGNK02006158">
    <property type="status" value="NOT_ANNOTATED_CDS"/>
    <property type="molecule type" value="Genomic_DNA"/>
</dbReference>
<dbReference type="InterPro" id="IPR036093">
    <property type="entry name" value="NAC_dom_sf"/>
</dbReference>